<gene>
    <name evidence="2" type="ORF">METZ01_LOCUS180482</name>
</gene>
<protein>
    <recommendedName>
        <fullName evidence="3">ADP,ATP carrier protein</fullName>
    </recommendedName>
</protein>
<feature type="transmembrane region" description="Helical" evidence="1">
    <location>
        <begin position="239"/>
        <end position="265"/>
    </location>
</feature>
<proteinExistence type="predicted"/>
<feature type="transmembrane region" description="Helical" evidence="1">
    <location>
        <begin position="118"/>
        <end position="137"/>
    </location>
</feature>
<dbReference type="SUPFAM" id="SSF103473">
    <property type="entry name" value="MFS general substrate transporter"/>
    <property type="match status" value="1"/>
</dbReference>
<dbReference type="PANTHER" id="PTHR43596">
    <property type="entry name" value="ADP,ATP CARRIER PROTEIN"/>
    <property type="match status" value="1"/>
</dbReference>
<dbReference type="EMBL" id="UINC01035354">
    <property type="protein sequence ID" value="SVB27628.1"/>
    <property type="molecule type" value="Genomic_DNA"/>
</dbReference>
<keyword evidence="1" id="KW-1133">Transmembrane helix</keyword>
<feature type="transmembrane region" description="Helical" evidence="1">
    <location>
        <begin position="149"/>
        <end position="172"/>
    </location>
</feature>
<feature type="transmembrane region" description="Helical" evidence="1">
    <location>
        <begin position="58"/>
        <end position="77"/>
    </location>
</feature>
<feature type="transmembrane region" description="Helical" evidence="1">
    <location>
        <begin position="184"/>
        <end position="207"/>
    </location>
</feature>
<feature type="transmembrane region" description="Helical" evidence="1">
    <location>
        <begin position="307"/>
        <end position="325"/>
    </location>
</feature>
<feature type="transmembrane region" description="Helical" evidence="1">
    <location>
        <begin position="84"/>
        <end position="106"/>
    </location>
</feature>
<accession>A0A382CN25</accession>
<name>A0A382CN25_9ZZZZ</name>
<dbReference type="Gene3D" id="1.20.1250.20">
    <property type="entry name" value="MFS general substrate transporter like domains"/>
    <property type="match status" value="1"/>
</dbReference>
<dbReference type="AlphaFoldDB" id="A0A382CN25"/>
<dbReference type="InterPro" id="IPR036259">
    <property type="entry name" value="MFS_trans_sf"/>
</dbReference>
<feature type="transmembrane region" description="Helical" evidence="1">
    <location>
        <begin position="21"/>
        <end position="38"/>
    </location>
</feature>
<reference evidence="2" key="1">
    <citation type="submission" date="2018-05" db="EMBL/GenBank/DDBJ databases">
        <authorList>
            <person name="Lanie J.A."/>
            <person name="Ng W.-L."/>
            <person name="Kazmierczak K.M."/>
            <person name="Andrzejewski T.M."/>
            <person name="Davidsen T.M."/>
            <person name="Wayne K.J."/>
            <person name="Tettelin H."/>
            <person name="Glass J.I."/>
            <person name="Rusch D."/>
            <person name="Podicherti R."/>
            <person name="Tsui H.-C.T."/>
            <person name="Winkler M.E."/>
        </authorList>
    </citation>
    <scope>NUCLEOTIDE SEQUENCE</scope>
</reference>
<keyword evidence="1" id="KW-0472">Membrane</keyword>
<evidence type="ECO:0008006" key="3">
    <source>
        <dbReference type="Google" id="ProtNLM"/>
    </source>
</evidence>
<sequence length="426" mass="48256">MGIIREKLSFFQLPREDLGSLIKAFFFFYFVLCAWYSIRPVRNEMAVQAGLENLPGLLSIVLLIMLIANPIYSWVVSNIDRNRVVIYTYLFFIFNLVFFFLGWITLDDDGRVLIAKAFYIWCNVFSFFVVSIFWVSMINHFTSQQGKMYFGIISAGGSLGAFSGSSIARYFSKEVCGTATMSDWGPFSLILISIMALTVAIILSINFPPRVDVDDSLSMENQNESPGLMSKLIPLKGTIIGNLSVYMILWTALMTFGWMIALSIVQDWSTDPCQRTGFFARIEQIVTPLTLFFQFFLTSLIFKRLNVGIVLVSYGLILFTALLFYEAYPEIMTVLFVVCVLRTFEYALCKPARETLFTYLKTQQRYKSTVFMDTFLARAGEVMGSWFAASGMVLLGLSSLAATFFTLPFAGLLSYTGYKAYQASKK</sequence>
<feature type="transmembrane region" description="Helical" evidence="1">
    <location>
        <begin position="395"/>
        <end position="418"/>
    </location>
</feature>
<evidence type="ECO:0000256" key="1">
    <source>
        <dbReference type="SAM" id="Phobius"/>
    </source>
</evidence>
<keyword evidence="1" id="KW-0812">Transmembrane</keyword>
<dbReference type="PANTHER" id="PTHR43596:SF1">
    <property type="entry name" value="ADP,ATP CARRIER PROTEIN"/>
    <property type="match status" value="1"/>
</dbReference>
<feature type="transmembrane region" description="Helical" evidence="1">
    <location>
        <begin position="285"/>
        <end position="302"/>
    </location>
</feature>
<evidence type="ECO:0000313" key="2">
    <source>
        <dbReference type="EMBL" id="SVB27628.1"/>
    </source>
</evidence>
<organism evidence="2">
    <name type="scientific">marine metagenome</name>
    <dbReference type="NCBI Taxonomy" id="408172"/>
    <lineage>
        <taxon>unclassified sequences</taxon>
        <taxon>metagenomes</taxon>
        <taxon>ecological metagenomes</taxon>
    </lineage>
</organism>